<name>A0A8H7XM42_PSICU</name>
<protein>
    <submittedName>
        <fullName evidence="2">Uncharacterized protein</fullName>
    </submittedName>
</protein>
<reference evidence="2" key="1">
    <citation type="submission" date="2021-02" db="EMBL/GenBank/DDBJ databases">
        <title>Psilocybe cubensis genome.</title>
        <authorList>
            <person name="Mckernan K.J."/>
            <person name="Crawford S."/>
            <person name="Trippe A."/>
            <person name="Kane L.T."/>
            <person name="Mclaughlin S."/>
        </authorList>
    </citation>
    <scope>NUCLEOTIDE SEQUENCE [LARGE SCALE GENOMIC DNA]</scope>
    <source>
        <strain evidence="2">MGC-MH-2018</strain>
    </source>
</reference>
<evidence type="ECO:0000313" key="2">
    <source>
        <dbReference type="EMBL" id="KAG5162481.1"/>
    </source>
</evidence>
<dbReference type="EMBL" id="JAFIQS010000019">
    <property type="protein sequence ID" value="KAG5162481.1"/>
    <property type="molecule type" value="Genomic_DNA"/>
</dbReference>
<organism evidence="2">
    <name type="scientific">Psilocybe cubensis</name>
    <name type="common">Psychedelic mushroom</name>
    <name type="synonym">Stropharia cubensis</name>
    <dbReference type="NCBI Taxonomy" id="181762"/>
    <lineage>
        <taxon>Eukaryota</taxon>
        <taxon>Fungi</taxon>
        <taxon>Dikarya</taxon>
        <taxon>Basidiomycota</taxon>
        <taxon>Agaricomycotina</taxon>
        <taxon>Agaricomycetes</taxon>
        <taxon>Agaricomycetidae</taxon>
        <taxon>Agaricales</taxon>
        <taxon>Agaricineae</taxon>
        <taxon>Strophariaceae</taxon>
        <taxon>Psilocybe</taxon>
    </lineage>
</organism>
<evidence type="ECO:0000256" key="1">
    <source>
        <dbReference type="SAM" id="MobiDB-lite"/>
    </source>
</evidence>
<sequence>MVLRLALNNTNSPVSVGTGAHITDLNFDNNHAGTTFGEREDRTFQERESSAYVDGEAVEQPADTHEKGSESIVTTFTKYL</sequence>
<feature type="region of interest" description="Disordered" evidence="1">
    <location>
        <begin position="40"/>
        <end position="69"/>
    </location>
</feature>
<dbReference type="AlphaFoldDB" id="A0A8H7XM42"/>
<comment type="caution">
    <text evidence="2">The sequence shown here is derived from an EMBL/GenBank/DDBJ whole genome shotgun (WGS) entry which is preliminary data.</text>
</comment>
<feature type="compositionally biased region" description="Basic and acidic residues" evidence="1">
    <location>
        <begin position="40"/>
        <end position="49"/>
    </location>
</feature>
<accession>A0A8H7XM42</accession>
<proteinExistence type="predicted"/>
<gene>
    <name evidence="2" type="ORF">JR316_012806</name>
</gene>